<sequence length="68" mass="8025">LGPANRLRLDSVLVGYSWVCTRSGSNKFRDYHLGVRNFREIARSVWTSQCWQRTLCCHLRTCFRQDFG</sequence>
<name>N6TKU4_DENPD</name>
<gene>
    <name evidence="1" type="ORF">YQE_04979</name>
</gene>
<dbReference type="EMBL" id="KB740862">
    <property type="protein sequence ID" value="ENN78553.1"/>
    <property type="molecule type" value="Genomic_DNA"/>
</dbReference>
<accession>N6TKU4</accession>
<proteinExistence type="predicted"/>
<evidence type="ECO:0000313" key="1">
    <source>
        <dbReference type="EMBL" id="ENN78553.1"/>
    </source>
</evidence>
<dbReference type="AlphaFoldDB" id="N6TKU4"/>
<organism evidence="1">
    <name type="scientific">Dendroctonus ponderosae</name>
    <name type="common">Mountain pine beetle</name>
    <dbReference type="NCBI Taxonomy" id="77166"/>
    <lineage>
        <taxon>Eukaryota</taxon>
        <taxon>Metazoa</taxon>
        <taxon>Ecdysozoa</taxon>
        <taxon>Arthropoda</taxon>
        <taxon>Hexapoda</taxon>
        <taxon>Insecta</taxon>
        <taxon>Pterygota</taxon>
        <taxon>Neoptera</taxon>
        <taxon>Endopterygota</taxon>
        <taxon>Coleoptera</taxon>
        <taxon>Polyphaga</taxon>
        <taxon>Cucujiformia</taxon>
        <taxon>Curculionidae</taxon>
        <taxon>Scolytinae</taxon>
        <taxon>Dendroctonus</taxon>
    </lineage>
</organism>
<feature type="non-terminal residue" evidence="1">
    <location>
        <position position="68"/>
    </location>
</feature>
<reference evidence="1" key="1">
    <citation type="journal article" date="2013" name="Genome Biol.">
        <title>Draft genome of the mountain pine beetle, Dendroctonus ponderosae Hopkins, a major forest pest.</title>
        <authorList>
            <person name="Keeling C.I."/>
            <person name="Yuen M.M."/>
            <person name="Liao N.Y."/>
            <person name="Docking T.R."/>
            <person name="Chan S.K."/>
            <person name="Taylor G.A."/>
            <person name="Palmquist D.L."/>
            <person name="Jackman S.D."/>
            <person name="Nguyen A."/>
            <person name="Li M."/>
            <person name="Henderson H."/>
            <person name="Janes J.K."/>
            <person name="Zhao Y."/>
            <person name="Pandoh P."/>
            <person name="Moore R."/>
            <person name="Sperling F.A."/>
            <person name="Huber D.P."/>
            <person name="Birol I."/>
            <person name="Jones S.J."/>
            <person name="Bohlmann J."/>
        </authorList>
    </citation>
    <scope>NUCLEOTIDE SEQUENCE</scope>
</reference>
<protein>
    <submittedName>
        <fullName evidence="1">Uncharacterized protein</fullName>
    </submittedName>
</protein>
<feature type="non-terminal residue" evidence="1">
    <location>
        <position position="1"/>
    </location>
</feature>
<dbReference type="HOGENOM" id="CLU_2801295_0_0_1"/>